<dbReference type="Proteomes" id="UP000264310">
    <property type="component" value="Unassembled WGS sequence"/>
</dbReference>
<dbReference type="InterPro" id="IPR045078">
    <property type="entry name" value="TST/MPST-like"/>
</dbReference>
<dbReference type="RefSeq" id="WP_116682774.1">
    <property type="nucleotide sequence ID" value="NZ_QURL01000003.1"/>
</dbReference>
<name>A0A371X587_9HYPH</name>
<comment type="caution">
    <text evidence="8">The sequence shown here is derived from an EMBL/GenBank/DDBJ whole genome shotgun (WGS) entry which is preliminary data.</text>
</comment>
<comment type="catalytic activity">
    <reaction evidence="5">
        <text>2-oxo-3-sulfanylpropanoate + [thioredoxin]-dithiol = [thioredoxin]-disulfide + hydrogen sulfide + pyruvate + H(+)</text>
        <dbReference type="Rhea" id="RHEA:21740"/>
        <dbReference type="Rhea" id="RHEA-COMP:10698"/>
        <dbReference type="Rhea" id="RHEA-COMP:10700"/>
        <dbReference type="ChEBI" id="CHEBI:15361"/>
        <dbReference type="ChEBI" id="CHEBI:15378"/>
        <dbReference type="ChEBI" id="CHEBI:29919"/>
        <dbReference type="ChEBI" id="CHEBI:29950"/>
        <dbReference type="ChEBI" id="CHEBI:50058"/>
        <dbReference type="ChEBI" id="CHEBI:57678"/>
        <dbReference type="EC" id="2.8.1.2"/>
    </reaction>
    <physiologicalReaction direction="left-to-right" evidence="5">
        <dbReference type="Rhea" id="RHEA:21741"/>
    </physiologicalReaction>
</comment>
<dbReference type="GO" id="GO:0016784">
    <property type="term" value="F:3-mercaptopyruvate sulfurtransferase activity"/>
    <property type="evidence" value="ECO:0007669"/>
    <property type="project" value="UniProtKB-EC"/>
</dbReference>
<dbReference type="EMBL" id="QURL01000003">
    <property type="protein sequence ID" value="RFC64357.1"/>
    <property type="molecule type" value="Genomic_DNA"/>
</dbReference>
<evidence type="ECO:0000256" key="3">
    <source>
        <dbReference type="ARBA" id="ARBA00022679"/>
    </source>
</evidence>
<evidence type="ECO:0000313" key="8">
    <source>
        <dbReference type="EMBL" id="RFC64357.1"/>
    </source>
</evidence>
<keyword evidence="4" id="KW-0677">Repeat</keyword>
<dbReference type="InterPro" id="IPR001307">
    <property type="entry name" value="Thiosulphate_STrfase_CS"/>
</dbReference>
<dbReference type="PROSITE" id="PS00380">
    <property type="entry name" value="RHODANESE_1"/>
    <property type="match status" value="1"/>
</dbReference>
<dbReference type="PROSITE" id="PS50206">
    <property type="entry name" value="RHODANESE_3"/>
    <property type="match status" value="2"/>
</dbReference>
<dbReference type="Gene3D" id="3.40.250.10">
    <property type="entry name" value="Rhodanese-like domain"/>
    <property type="match status" value="2"/>
</dbReference>
<evidence type="ECO:0000256" key="4">
    <source>
        <dbReference type="ARBA" id="ARBA00022737"/>
    </source>
</evidence>
<protein>
    <recommendedName>
        <fullName evidence="6">Sulfurtransferase</fullName>
    </recommendedName>
</protein>
<dbReference type="OrthoDB" id="9781034at2"/>
<sequence>MSQNPHLISPADLSDALGRDGLSIVDASWYLPAQGRSARAEYEAGHVPGAVFFDQDEIVEPGSPLPHTLPSPELFAAKVGALGIAATDTIVVYDGMGLFSAPRVWWMMRVFGARDVRVLDGGLPAWTAEGRPLETGTQAVGTAIFRPDFDASAVAGLGDMRGFVSGGGRQIVDVRPAERFAGTVAEPRAGVRAGHMPGSANLPFADLQENGRLKSADALRARMSEAGIDPDGPAVTSCGSGVTAAILNLAFETIGNRDVKLYDGSWSEWGSAADTPVETAS</sequence>
<dbReference type="Pfam" id="PF00581">
    <property type="entry name" value="Rhodanese"/>
    <property type="match status" value="2"/>
</dbReference>
<keyword evidence="8" id="KW-0670">Pyruvate</keyword>
<evidence type="ECO:0000256" key="6">
    <source>
        <dbReference type="RuleBase" id="RU000507"/>
    </source>
</evidence>
<accession>A0A371X587</accession>
<dbReference type="InterPro" id="IPR036873">
    <property type="entry name" value="Rhodanese-like_dom_sf"/>
</dbReference>
<dbReference type="NCBIfam" id="NF008557">
    <property type="entry name" value="PRK11493.1"/>
    <property type="match status" value="1"/>
</dbReference>
<evidence type="ECO:0000256" key="2">
    <source>
        <dbReference type="ARBA" id="ARBA00022490"/>
    </source>
</evidence>
<dbReference type="FunFam" id="3.40.250.10:FF:000001">
    <property type="entry name" value="Sulfurtransferase"/>
    <property type="match status" value="1"/>
</dbReference>
<dbReference type="InterPro" id="IPR001763">
    <property type="entry name" value="Rhodanese-like_dom"/>
</dbReference>
<dbReference type="SUPFAM" id="SSF52821">
    <property type="entry name" value="Rhodanese/Cell cycle control phosphatase"/>
    <property type="match status" value="2"/>
</dbReference>
<feature type="domain" description="Rhodanese" evidence="7">
    <location>
        <begin position="165"/>
        <end position="278"/>
    </location>
</feature>
<dbReference type="PROSITE" id="PS00683">
    <property type="entry name" value="RHODANESE_2"/>
    <property type="match status" value="1"/>
</dbReference>
<evidence type="ECO:0000313" key="9">
    <source>
        <dbReference type="Proteomes" id="UP000264310"/>
    </source>
</evidence>
<gene>
    <name evidence="8" type="ORF">DYI37_08540</name>
</gene>
<proteinExistence type="predicted"/>
<dbReference type="FunFam" id="3.40.250.10:FF:000015">
    <property type="entry name" value="Sulfurtransferase"/>
    <property type="match status" value="1"/>
</dbReference>
<dbReference type="PANTHER" id="PTHR11364:SF27">
    <property type="entry name" value="SULFURTRANSFERASE"/>
    <property type="match status" value="1"/>
</dbReference>
<dbReference type="CDD" id="cd01449">
    <property type="entry name" value="TST_Repeat_2"/>
    <property type="match status" value="1"/>
</dbReference>
<dbReference type="GO" id="GO:0004792">
    <property type="term" value="F:thiosulfate-cyanide sulfurtransferase activity"/>
    <property type="evidence" value="ECO:0007669"/>
    <property type="project" value="InterPro"/>
</dbReference>
<comment type="subcellular location">
    <subcellularLocation>
        <location evidence="1">Cytoplasm</location>
    </subcellularLocation>
</comment>
<keyword evidence="2" id="KW-0963">Cytoplasm</keyword>
<reference evidence="8 9" key="1">
    <citation type="submission" date="2018-08" db="EMBL/GenBank/DDBJ databases">
        <title>Fulvimarina sp. 85, whole genome shotgun sequence.</title>
        <authorList>
            <person name="Tuo L."/>
        </authorList>
    </citation>
    <scope>NUCLEOTIDE SEQUENCE [LARGE SCALE GENOMIC DNA]</scope>
    <source>
        <strain evidence="8 9">85</strain>
    </source>
</reference>
<evidence type="ECO:0000256" key="1">
    <source>
        <dbReference type="ARBA" id="ARBA00004496"/>
    </source>
</evidence>
<evidence type="ECO:0000256" key="5">
    <source>
        <dbReference type="ARBA" id="ARBA00051793"/>
    </source>
</evidence>
<feature type="domain" description="Rhodanese" evidence="7">
    <location>
        <begin position="18"/>
        <end position="135"/>
    </location>
</feature>
<dbReference type="CDD" id="cd01448">
    <property type="entry name" value="TST_Repeat_1"/>
    <property type="match status" value="1"/>
</dbReference>
<dbReference type="PANTHER" id="PTHR11364">
    <property type="entry name" value="THIOSULFATE SULFERTANSFERASE"/>
    <property type="match status" value="1"/>
</dbReference>
<dbReference type="GO" id="GO:0005737">
    <property type="term" value="C:cytoplasm"/>
    <property type="evidence" value="ECO:0007669"/>
    <property type="project" value="UniProtKB-SubCell"/>
</dbReference>
<evidence type="ECO:0000259" key="7">
    <source>
        <dbReference type="PROSITE" id="PS50206"/>
    </source>
</evidence>
<dbReference type="SMART" id="SM00450">
    <property type="entry name" value="RHOD"/>
    <property type="match status" value="2"/>
</dbReference>
<keyword evidence="3 6" id="KW-0808">Transferase</keyword>
<keyword evidence="9" id="KW-1185">Reference proteome</keyword>
<dbReference type="AlphaFoldDB" id="A0A371X587"/>
<organism evidence="8 9">
    <name type="scientific">Fulvimarina endophytica</name>
    <dbReference type="NCBI Taxonomy" id="2293836"/>
    <lineage>
        <taxon>Bacteria</taxon>
        <taxon>Pseudomonadati</taxon>
        <taxon>Pseudomonadota</taxon>
        <taxon>Alphaproteobacteria</taxon>
        <taxon>Hyphomicrobiales</taxon>
        <taxon>Aurantimonadaceae</taxon>
        <taxon>Fulvimarina</taxon>
    </lineage>
</organism>